<name>A0A1E3BB17_ASPCR</name>
<reference evidence="2 3" key="1">
    <citation type="journal article" date="2016" name="BMC Genomics">
        <title>Comparative genomic and transcriptomic analyses of the Fuzhuan brick tea-fermentation fungus Aspergillus cristatus.</title>
        <authorList>
            <person name="Ge Y."/>
            <person name="Wang Y."/>
            <person name="Liu Y."/>
            <person name="Tan Y."/>
            <person name="Ren X."/>
            <person name="Zhang X."/>
            <person name="Hyde K.D."/>
            <person name="Liu Y."/>
            <person name="Liu Z."/>
        </authorList>
    </citation>
    <scope>NUCLEOTIDE SEQUENCE [LARGE SCALE GENOMIC DNA]</scope>
    <source>
        <strain evidence="2 3">GZAAS20.1005</strain>
    </source>
</reference>
<proteinExistence type="predicted"/>
<evidence type="ECO:0000313" key="2">
    <source>
        <dbReference type="EMBL" id="ODM18170.1"/>
    </source>
</evidence>
<evidence type="ECO:0000313" key="3">
    <source>
        <dbReference type="Proteomes" id="UP000094569"/>
    </source>
</evidence>
<dbReference type="EMBL" id="JXNT01000006">
    <property type="protein sequence ID" value="ODM18170.1"/>
    <property type="molecule type" value="Genomic_DNA"/>
</dbReference>
<evidence type="ECO:0000256" key="1">
    <source>
        <dbReference type="SAM" id="Coils"/>
    </source>
</evidence>
<comment type="caution">
    <text evidence="2">The sequence shown here is derived from an EMBL/GenBank/DDBJ whole genome shotgun (WGS) entry which is preliminary data.</text>
</comment>
<dbReference type="Proteomes" id="UP000094569">
    <property type="component" value="Unassembled WGS sequence"/>
</dbReference>
<keyword evidence="1" id="KW-0175">Coiled coil</keyword>
<organism evidence="2 3">
    <name type="scientific">Aspergillus cristatus</name>
    <name type="common">Chinese Fuzhuan brick tea-fermentation fungus</name>
    <name type="synonym">Eurotium cristatum</name>
    <dbReference type="NCBI Taxonomy" id="573508"/>
    <lineage>
        <taxon>Eukaryota</taxon>
        <taxon>Fungi</taxon>
        <taxon>Dikarya</taxon>
        <taxon>Ascomycota</taxon>
        <taxon>Pezizomycotina</taxon>
        <taxon>Eurotiomycetes</taxon>
        <taxon>Eurotiomycetidae</taxon>
        <taxon>Eurotiales</taxon>
        <taxon>Aspergillaceae</taxon>
        <taxon>Aspergillus</taxon>
        <taxon>Aspergillus subgen. Aspergillus</taxon>
    </lineage>
</organism>
<accession>A0A1E3BB17</accession>
<sequence>MEPEDENEVIFMGSYQPRTTYISADDQSDTSIEYLHTEERKPVIKANLLTEVNYGHHGSKIPKQHDIKKQQTENIEATYPIPQPTRITWPFQGSECEDVKKLEQLLQDLEEVRLNVLRQLRNVYEKKGIPANRIKQFGKLVDWSESETESEDDES</sequence>
<gene>
    <name evidence="2" type="ORF">SI65_06041</name>
</gene>
<protein>
    <submittedName>
        <fullName evidence="2">Uncharacterized protein</fullName>
    </submittedName>
</protein>
<dbReference type="VEuPathDB" id="FungiDB:SI65_06041"/>
<feature type="coiled-coil region" evidence="1">
    <location>
        <begin position="99"/>
        <end position="126"/>
    </location>
</feature>
<dbReference type="AlphaFoldDB" id="A0A1E3BB17"/>
<keyword evidence="3" id="KW-1185">Reference proteome</keyword>